<dbReference type="PANTHER" id="PTHR19879">
    <property type="entry name" value="TRANSCRIPTION INITIATION FACTOR TFIID"/>
    <property type="match status" value="1"/>
</dbReference>
<feature type="repeat" description="WD" evidence="1">
    <location>
        <begin position="127"/>
        <end position="168"/>
    </location>
</feature>
<dbReference type="Gene3D" id="2.130.10.10">
    <property type="entry name" value="YVTN repeat-like/Quinoprotein amine dehydrogenase"/>
    <property type="match status" value="1"/>
</dbReference>
<evidence type="ECO:0000313" key="2">
    <source>
        <dbReference type="EMBL" id="TFK92591.1"/>
    </source>
</evidence>
<sequence length="208" mass="22238">MNHGAPVFDSKFNPVDSAQVFLTSGDGAIQVRDVASGAVLVTLGGGEKMGMPLWPLYSPDGTRVATVSRRQNDRLCNMKTGTVLNTIESPRASWVSFSADGSRILSTSPDAPAQLWDTRTGQPVLSLVAHINPVEAASFSPDGRYIVLGYEDGTVRLWSAEDGTCLAILTEHVAPVTRLAFSLDGEIMCSAAKDGTVCIRHLRAILQH</sequence>
<dbReference type="InterPro" id="IPR015943">
    <property type="entry name" value="WD40/YVTN_repeat-like_dom_sf"/>
</dbReference>
<reference evidence="2 3" key="1">
    <citation type="journal article" date="2019" name="Nat. Ecol. Evol.">
        <title>Megaphylogeny resolves global patterns of mushroom evolution.</title>
        <authorList>
            <person name="Varga T."/>
            <person name="Krizsan K."/>
            <person name="Foldi C."/>
            <person name="Dima B."/>
            <person name="Sanchez-Garcia M."/>
            <person name="Sanchez-Ramirez S."/>
            <person name="Szollosi G.J."/>
            <person name="Szarkandi J.G."/>
            <person name="Papp V."/>
            <person name="Albert L."/>
            <person name="Andreopoulos W."/>
            <person name="Angelini C."/>
            <person name="Antonin V."/>
            <person name="Barry K.W."/>
            <person name="Bougher N.L."/>
            <person name="Buchanan P."/>
            <person name="Buyck B."/>
            <person name="Bense V."/>
            <person name="Catcheside P."/>
            <person name="Chovatia M."/>
            <person name="Cooper J."/>
            <person name="Damon W."/>
            <person name="Desjardin D."/>
            <person name="Finy P."/>
            <person name="Geml J."/>
            <person name="Haridas S."/>
            <person name="Hughes K."/>
            <person name="Justo A."/>
            <person name="Karasinski D."/>
            <person name="Kautmanova I."/>
            <person name="Kiss B."/>
            <person name="Kocsube S."/>
            <person name="Kotiranta H."/>
            <person name="LaButti K.M."/>
            <person name="Lechner B.E."/>
            <person name="Liimatainen K."/>
            <person name="Lipzen A."/>
            <person name="Lukacs Z."/>
            <person name="Mihaltcheva S."/>
            <person name="Morgado L.N."/>
            <person name="Niskanen T."/>
            <person name="Noordeloos M.E."/>
            <person name="Ohm R.A."/>
            <person name="Ortiz-Santana B."/>
            <person name="Ovrebo C."/>
            <person name="Racz N."/>
            <person name="Riley R."/>
            <person name="Savchenko A."/>
            <person name="Shiryaev A."/>
            <person name="Soop K."/>
            <person name="Spirin V."/>
            <person name="Szebenyi C."/>
            <person name="Tomsovsky M."/>
            <person name="Tulloss R.E."/>
            <person name="Uehling J."/>
            <person name="Grigoriev I.V."/>
            <person name="Vagvolgyi C."/>
            <person name="Papp T."/>
            <person name="Martin F.M."/>
            <person name="Miettinen O."/>
            <person name="Hibbett D.S."/>
            <person name="Nagy L.G."/>
        </authorList>
    </citation>
    <scope>NUCLEOTIDE SEQUENCE [LARGE SCALE GENOMIC DNA]</scope>
    <source>
        <strain evidence="2 3">HHB13444</strain>
    </source>
</reference>
<organism evidence="2 3">
    <name type="scientific">Polyporus arcularius HHB13444</name>
    <dbReference type="NCBI Taxonomy" id="1314778"/>
    <lineage>
        <taxon>Eukaryota</taxon>
        <taxon>Fungi</taxon>
        <taxon>Dikarya</taxon>
        <taxon>Basidiomycota</taxon>
        <taxon>Agaricomycotina</taxon>
        <taxon>Agaricomycetes</taxon>
        <taxon>Polyporales</taxon>
        <taxon>Polyporaceae</taxon>
        <taxon>Polyporus</taxon>
    </lineage>
</organism>
<gene>
    <name evidence="2" type="ORF">K466DRAFT_211183</name>
</gene>
<dbReference type="InterPro" id="IPR011047">
    <property type="entry name" value="Quinoprotein_ADH-like_sf"/>
</dbReference>
<keyword evidence="3" id="KW-1185">Reference proteome</keyword>
<name>A0A5C3PT65_9APHY</name>
<dbReference type="SMART" id="SM00320">
    <property type="entry name" value="WD40"/>
    <property type="match status" value="3"/>
</dbReference>
<keyword evidence="1" id="KW-0853">WD repeat</keyword>
<dbReference type="AlphaFoldDB" id="A0A5C3PT65"/>
<dbReference type="Pfam" id="PF00400">
    <property type="entry name" value="WD40"/>
    <property type="match status" value="2"/>
</dbReference>
<dbReference type="PROSITE" id="PS50294">
    <property type="entry name" value="WD_REPEATS_REGION"/>
    <property type="match status" value="1"/>
</dbReference>
<dbReference type="PANTHER" id="PTHR19879:SF9">
    <property type="entry name" value="TRANSCRIPTION INITIATION FACTOR TFIID SUBUNIT 5"/>
    <property type="match status" value="1"/>
</dbReference>
<dbReference type="EMBL" id="ML210995">
    <property type="protein sequence ID" value="TFK92591.1"/>
    <property type="molecule type" value="Genomic_DNA"/>
</dbReference>
<dbReference type="Proteomes" id="UP000308197">
    <property type="component" value="Unassembled WGS sequence"/>
</dbReference>
<proteinExistence type="predicted"/>
<evidence type="ECO:0000256" key="1">
    <source>
        <dbReference type="PROSITE-ProRule" id="PRU00221"/>
    </source>
</evidence>
<dbReference type="PROSITE" id="PS50082">
    <property type="entry name" value="WD_REPEATS_2"/>
    <property type="match status" value="2"/>
</dbReference>
<dbReference type="InParanoid" id="A0A5C3PT65"/>
<feature type="repeat" description="WD" evidence="1">
    <location>
        <begin position="95"/>
        <end position="126"/>
    </location>
</feature>
<accession>A0A5C3PT65</accession>
<evidence type="ECO:0000313" key="3">
    <source>
        <dbReference type="Proteomes" id="UP000308197"/>
    </source>
</evidence>
<dbReference type="STRING" id="1314778.A0A5C3PT65"/>
<protein>
    <submittedName>
        <fullName evidence="2">WD40 repeat-like protein</fullName>
    </submittedName>
</protein>
<dbReference type="InterPro" id="IPR001680">
    <property type="entry name" value="WD40_rpt"/>
</dbReference>
<dbReference type="SUPFAM" id="SSF50998">
    <property type="entry name" value="Quinoprotein alcohol dehydrogenase-like"/>
    <property type="match status" value="1"/>
</dbReference>